<sequence>IFVLLGGFFGAWFDLFEQFLSYSSSPPETVISFLVLKRSIYPLHTVTTMLAATGLGLVFIYRNKLPKYTKIAIGVLFLILSISFHSLWNYNTAFNINEETRSLIYSILGTLSYVLFGIFVLMIMFYVPSFCPKCFTQHIEKECPDITSHSHPLKEDLEKMKNTVIVRIIRIGK</sequence>
<name>X1VBP5_9ZZZZ</name>
<dbReference type="InterPro" id="IPR026898">
    <property type="entry name" value="PrsW"/>
</dbReference>
<gene>
    <name evidence="2" type="ORF">S12H4_52814</name>
</gene>
<evidence type="ECO:0000256" key="1">
    <source>
        <dbReference type="SAM" id="Phobius"/>
    </source>
</evidence>
<accession>X1VBP5</accession>
<organism evidence="2">
    <name type="scientific">marine sediment metagenome</name>
    <dbReference type="NCBI Taxonomy" id="412755"/>
    <lineage>
        <taxon>unclassified sequences</taxon>
        <taxon>metagenomes</taxon>
        <taxon>ecological metagenomes</taxon>
    </lineage>
</organism>
<keyword evidence="1" id="KW-1133">Transmembrane helix</keyword>
<reference evidence="2" key="1">
    <citation type="journal article" date="2014" name="Front. Microbiol.">
        <title>High frequency of phylogenetically diverse reductive dehalogenase-homologous genes in deep subseafloor sedimentary metagenomes.</title>
        <authorList>
            <person name="Kawai M."/>
            <person name="Futagami T."/>
            <person name="Toyoda A."/>
            <person name="Takaki Y."/>
            <person name="Nishi S."/>
            <person name="Hori S."/>
            <person name="Arai W."/>
            <person name="Tsubouchi T."/>
            <person name="Morono Y."/>
            <person name="Uchiyama I."/>
            <person name="Ito T."/>
            <person name="Fujiyama A."/>
            <person name="Inagaki F."/>
            <person name="Takami H."/>
        </authorList>
    </citation>
    <scope>NUCLEOTIDE SEQUENCE</scope>
    <source>
        <strain evidence="2">Expedition CK06-06</strain>
    </source>
</reference>
<feature type="transmembrane region" description="Helical" evidence="1">
    <location>
        <begin position="103"/>
        <end position="127"/>
    </location>
</feature>
<comment type="caution">
    <text evidence="2">The sequence shown here is derived from an EMBL/GenBank/DDBJ whole genome shotgun (WGS) entry which is preliminary data.</text>
</comment>
<dbReference type="GO" id="GO:0008233">
    <property type="term" value="F:peptidase activity"/>
    <property type="evidence" value="ECO:0007669"/>
    <property type="project" value="InterPro"/>
</dbReference>
<evidence type="ECO:0008006" key="3">
    <source>
        <dbReference type="Google" id="ProtNLM"/>
    </source>
</evidence>
<feature type="non-terminal residue" evidence="2">
    <location>
        <position position="1"/>
    </location>
</feature>
<dbReference type="Pfam" id="PF13367">
    <property type="entry name" value="PrsW-protease"/>
    <property type="match status" value="1"/>
</dbReference>
<keyword evidence="1" id="KW-0472">Membrane</keyword>
<feature type="transmembrane region" description="Helical" evidence="1">
    <location>
        <begin position="68"/>
        <end position="88"/>
    </location>
</feature>
<feature type="transmembrane region" description="Helical" evidence="1">
    <location>
        <begin position="39"/>
        <end position="61"/>
    </location>
</feature>
<keyword evidence="1" id="KW-0812">Transmembrane</keyword>
<protein>
    <recommendedName>
        <fullName evidence="3">PrsW family intramembrane metalloprotease</fullName>
    </recommendedName>
</protein>
<proteinExistence type="predicted"/>
<evidence type="ECO:0000313" key="2">
    <source>
        <dbReference type="EMBL" id="GAJ10946.1"/>
    </source>
</evidence>
<dbReference type="AlphaFoldDB" id="X1VBP5"/>
<dbReference type="EMBL" id="BARW01033549">
    <property type="protein sequence ID" value="GAJ10946.1"/>
    <property type="molecule type" value="Genomic_DNA"/>
</dbReference>